<accession>A0A556MNM0</accession>
<feature type="transmembrane region" description="Helical" evidence="4">
    <location>
        <begin position="79"/>
        <end position="100"/>
    </location>
</feature>
<feature type="transmembrane region" description="Helical" evidence="4">
    <location>
        <begin position="6"/>
        <end position="25"/>
    </location>
</feature>
<dbReference type="InterPro" id="IPR045019">
    <property type="entry name" value="BETA-OHASE-like"/>
</dbReference>
<evidence type="ECO:0000313" key="6">
    <source>
        <dbReference type="Proteomes" id="UP000316008"/>
    </source>
</evidence>
<dbReference type="GO" id="GO:0010291">
    <property type="term" value="F:beta-carotene 3-hydroxylase activity"/>
    <property type="evidence" value="ECO:0007669"/>
    <property type="project" value="TreeGrafter"/>
</dbReference>
<sequence>MIPTWVGILIFIVTFFLTEFAAWSAHKFAMHGFMWYFHKDHHQGEPGFFERNDVFFLIFAVPSWLGIMLGLMYKQYAFVWMGFGIMAYGFTYFLIHDVFIHRRFKWIREINTPYFLAIRRAHKMHHKHLNKEDGECFGLLIVPFKYYMEARKSYQQNKTGK</sequence>
<comment type="caution">
    <text evidence="5">The sequence shown here is derived from an EMBL/GenBank/DDBJ whole genome shotgun (WGS) entry which is preliminary data.</text>
</comment>
<protein>
    <submittedName>
        <fullName evidence="5">Carotene hydroxylase</fullName>
    </submittedName>
</protein>
<feature type="transmembrane region" description="Helical" evidence="4">
    <location>
        <begin position="54"/>
        <end position="73"/>
    </location>
</feature>
<dbReference type="AlphaFoldDB" id="A0A556MNM0"/>
<reference evidence="5 6" key="1">
    <citation type="submission" date="2019-07" db="EMBL/GenBank/DDBJ databases">
        <authorList>
            <person name="Huq M.A."/>
        </authorList>
    </citation>
    <scope>NUCLEOTIDE SEQUENCE [LARGE SCALE GENOMIC DNA]</scope>
    <source>
        <strain evidence="5 6">MAH-3</strain>
    </source>
</reference>
<evidence type="ECO:0000256" key="3">
    <source>
        <dbReference type="ARBA" id="ARBA00023002"/>
    </source>
</evidence>
<organism evidence="5 6">
    <name type="scientific">Fluviicola chungangensis</name>
    <dbReference type="NCBI Taxonomy" id="2597671"/>
    <lineage>
        <taxon>Bacteria</taxon>
        <taxon>Pseudomonadati</taxon>
        <taxon>Bacteroidota</taxon>
        <taxon>Flavobacteriia</taxon>
        <taxon>Flavobacteriales</taxon>
        <taxon>Crocinitomicaceae</taxon>
        <taxon>Fluviicola</taxon>
    </lineage>
</organism>
<keyword evidence="4" id="KW-0812">Transmembrane</keyword>
<dbReference type="Proteomes" id="UP000316008">
    <property type="component" value="Unassembled WGS sequence"/>
</dbReference>
<evidence type="ECO:0000256" key="2">
    <source>
        <dbReference type="ARBA" id="ARBA00022746"/>
    </source>
</evidence>
<evidence type="ECO:0000256" key="4">
    <source>
        <dbReference type="SAM" id="Phobius"/>
    </source>
</evidence>
<keyword evidence="3" id="KW-0560">Oxidoreductase</keyword>
<keyword evidence="2" id="KW-0125">Carotenoid biosynthesis</keyword>
<comment type="similarity">
    <text evidence="1">Belongs to the sterol desaturase family.</text>
</comment>
<dbReference type="PANTHER" id="PTHR31899:SF9">
    <property type="entry name" value="BETA-CAROTENE 3-HYDROXYLASE 1, CHLOROPLASTIC"/>
    <property type="match status" value="1"/>
</dbReference>
<gene>
    <name evidence="5" type="ORF">FO442_13905</name>
</gene>
<name>A0A556MNM0_9FLAO</name>
<proteinExistence type="inferred from homology"/>
<evidence type="ECO:0000313" key="5">
    <source>
        <dbReference type="EMBL" id="TSJ41554.1"/>
    </source>
</evidence>
<keyword evidence="6" id="KW-1185">Reference proteome</keyword>
<dbReference type="EMBL" id="VLPL01000007">
    <property type="protein sequence ID" value="TSJ41554.1"/>
    <property type="molecule type" value="Genomic_DNA"/>
</dbReference>
<dbReference type="PANTHER" id="PTHR31899">
    <property type="entry name" value="BETA-CAROTENE 3-HYDROXYLASE 1, CHLOROPLASTIC"/>
    <property type="match status" value="1"/>
</dbReference>
<dbReference type="GO" id="GO:0016123">
    <property type="term" value="P:xanthophyll biosynthetic process"/>
    <property type="evidence" value="ECO:0007669"/>
    <property type="project" value="TreeGrafter"/>
</dbReference>
<keyword evidence="4" id="KW-0472">Membrane</keyword>
<evidence type="ECO:0000256" key="1">
    <source>
        <dbReference type="ARBA" id="ARBA00009324"/>
    </source>
</evidence>
<keyword evidence="4" id="KW-1133">Transmembrane helix</keyword>
<dbReference type="GO" id="GO:0016119">
    <property type="term" value="P:carotene metabolic process"/>
    <property type="evidence" value="ECO:0007669"/>
    <property type="project" value="TreeGrafter"/>
</dbReference>
<dbReference type="OrthoDB" id="5243888at2"/>
<dbReference type="RefSeq" id="WP_144333815.1">
    <property type="nucleotide sequence ID" value="NZ_VLPL01000007.1"/>
</dbReference>